<dbReference type="InterPro" id="IPR015943">
    <property type="entry name" value="WD40/YVTN_repeat-like_dom_sf"/>
</dbReference>
<dbReference type="Gramene" id="CDO99260">
    <property type="protein sequence ID" value="CDO99260"/>
    <property type="gene ID" value="GSCOC_T00026348001"/>
</dbReference>
<feature type="region of interest" description="Disordered" evidence="1">
    <location>
        <begin position="1"/>
        <end position="80"/>
    </location>
</feature>
<feature type="compositionally biased region" description="Low complexity" evidence="1">
    <location>
        <begin position="120"/>
        <end position="134"/>
    </location>
</feature>
<dbReference type="InterPro" id="IPR057442">
    <property type="entry name" value="Beta-prop_At4g14310"/>
</dbReference>
<sequence length="964" mass="106097">MSTMSSVRRLKERGGGGAKITANAATTTLKHPKSLTPQSEKPLFSRGCGSKESLKRPAGKENSRPTSRGRAAMVQSQKPIMKAMPRMDKISAANGVGNGFHGFANNEVEGRPRWSTSSAPVQVSVQRGRSSSPSEFNRGLLSSGKSRNSSVEKKRGSFKCLNEKVGEKSELLKGGAENLIKSGEVYDEKEVNLSSNSVKFKLDDSDEKLNLSRNVKIENIKDEKEKDVSEINSKESKTKESKMMNRSGGVLKIKDGNGNGVSGSSANVKYPSKLHEKLAFLEGKVRRIASDIKRTKEMLDLNNPDNSKMILSDIQEKITGIEKAMGSVGNNDDDLKANVVASSEIDVEKVKASEKMQVNKVDEGKSLVKALNANELEARLFPHHKLLRDRTSQKSASESAESHKIEVVVTDGELKVEKSISPVDENPIAMEFLASLSQGRCEDTIRVGTFGPEISEVQETDGAVTSRENNRLSDSLNGKGSFDLTLLADEKLEEFDDQENMSRMIIEEEAEDSSLYELNQIGQKMTTGGWFVSEGESVLLAHDDGSCSFYDIINSELRHSNCVSVNIAIPRGPCKLCFLFLQGKATYKPPHGVSPNMWRDCWLIRAPSADGCSGRYVVAASAGNSVVSGFCSWDFYTKEVRAFHAETGLSTARTALAPLPNNTIFRRNVLSTSIAPENQQWWYRPCGPLIVSAASSQRMVRVYDVRDGEHIMKWELQKPVLGMDYSSPLQWRNRGKVVIAESEAISLWDVSSLHPQALSSISSSNRKIDALHVNNTDAELGGGVRQRVSSSEAEGNDGVFCTSDFINVLDFRQPSGIGLKIPKVGVDVQSTFSRGDSVFMGCTNLRSAGRKQYCSQIQQFSLRKQRLYSTYVVPESNAHSHFTAITQVWGNSELVIGVNGQGLFVFDALKDDVLQSLDPDSGKDMWNVREVIGPDDLYSPSFDYLASRVLLVSRDRPALWRYLS</sequence>
<dbReference type="OMA" id="WDYYSRE"/>
<reference evidence="4" key="1">
    <citation type="journal article" date="2014" name="Science">
        <title>The coffee genome provides insight into the convergent evolution of caffeine biosynthesis.</title>
        <authorList>
            <person name="Denoeud F."/>
            <person name="Carretero-Paulet L."/>
            <person name="Dereeper A."/>
            <person name="Droc G."/>
            <person name="Guyot R."/>
            <person name="Pietrella M."/>
            <person name="Zheng C."/>
            <person name="Alberti A."/>
            <person name="Anthony F."/>
            <person name="Aprea G."/>
            <person name="Aury J.M."/>
            <person name="Bento P."/>
            <person name="Bernard M."/>
            <person name="Bocs S."/>
            <person name="Campa C."/>
            <person name="Cenci A."/>
            <person name="Combes M.C."/>
            <person name="Crouzillat D."/>
            <person name="Da Silva C."/>
            <person name="Daddiego L."/>
            <person name="De Bellis F."/>
            <person name="Dussert S."/>
            <person name="Garsmeur O."/>
            <person name="Gayraud T."/>
            <person name="Guignon V."/>
            <person name="Jahn K."/>
            <person name="Jamilloux V."/>
            <person name="Joet T."/>
            <person name="Labadie K."/>
            <person name="Lan T."/>
            <person name="Leclercq J."/>
            <person name="Lepelley M."/>
            <person name="Leroy T."/>
            <person name="Li L.T."/>
            <person name="Librado P."/>
            <person name="Lopez L."/>
            <person name="Munoz A."/>
            <person name="Noel B."/>
            <person name="Pallavicini A."/>
            <person name="Perrotta G."/>
            <person name="Poncet V."/>
            <person name="Pot D."/>
            <person name="Priyono X."/>
            <person name="Rigoreau M."/>
            <person name="Rouard M."/>
            <person name="Rozas J."/>
            <person name="Tranchant-Dubreuil C."/>
            <person name="VanBuren R."/>
            <person name="Zhang Q."/>
            <person name="Andrade A.C."/>
            <person name="Argout X."/>
            <person name="Bertrand B."/>
            <person name="de Kochko A."/>
            <person name="Graziosi G."/>
            <person name="Henry R.J."/>
            <person name="Jayarama X."/>
            <person name="Ming R."/>
            <person name="Nagai C."/>
            <person name="Rounsley S."/>
            <person name="Sankoff D."/>
            <person name="Giuliano G."/>
            <person name="Albert V.A."/>
            <person name="Wincker P."/>
            <person name="Lashermes P."/>
        </authorList>
    </citation>
    <scope>NUCLEOTIDE SEQUENCE [LARGE SCALE GENOMIC DNA]</scope>
    <source>
        <strain evidence="4">cv. DH200-94</strain>
    </source>
</reference>
<proteinExistence type="predicted"/>
<feature type="compositionally biased region" description="Polar residues" evidence="1">
    <location>
        <begin position="23"/>
        <end position="39"/>
    </location>
</feature>
<feature type="compositionally biased region" description="Basic and acidic residues" evidence="1">
    <location>
        <begin position="223"/>
        <end position="243"/>
    </location>
</feature>
<feature type="domain" description="At4g14310 8-bladed propeller" evidence="2">
    <location>
        <begin position="675"/>
        <end position="959"/>
    </location>
</feature>
<evidence type="ECO:0000256" key="1">
    <source>
        <dbReference type="SAM" id="MobiDB-lite"/>
    </source>
</evidence>
<dbReference type="InterPro" id="IPR011047">
    <property type="entry name" value="Quinoprotein_ADH-like_sf"/>
</dbReference>
<dbReference type="Gene3D" id="2.130.10.10">
    <property type="entry name" value="YVTN repeat-like/Quinoprotein amine dehydrogenase"/>
    <property type="match status" value="1"/>
</dbReference>
<protein>
    <recommendedName>
        <fullName evidence="2">At4g14310 8-bladed propeller domain-containing protein</fullName>
    </recommendedName>
</protein>
<organism evidence="3 4">
    <name type="scientific">Coffea canephora</name>
    <name type="common">Robusta coffee</name>
    <dbReference type="NCBI Taxonomy" id="49390"/>
    <lineage>
        <taxon>Eukaryota</taxon>
        <taxon>Viridiplantae</taxon>
        <taxon>Streptophyta</taxon>
        <taxon>Embryophyta</taxon>
        <taxon>Tracheophyta</taxon>
        <taxon>Spermatophyta</taxon>
        <taxon>Magnoliopsida</taxon>
        <taxon>eudicotyledons</taxon>
        <taxon>Gunneridae</taxon>
        <taxon>Pentapetalae</taxon>
        <taxon>asterids</taxon>
        <taxon>lamiids</taxon>
        <taxon>Gentianales</taxon>
        <taxon>Rubiaceae</taxon>
        <taxon>Ixoroideae</taxon>
        <taxon>Gardenieae complex</taxon>
        <taxon>Bertiereae - Coffeeae clade</taxon>
        <taxon>Coffeeae</taxon>
        <taxon>Coffea</taxon>
    </lineage>
</organism>
<evidence type="ECO:0000313" key="3">
    <source>
        <dbReference type="EMBL" id="CDO99260.1"/>
    </source>
</evidence>
<evidence type="ECO:0000259" key="2">
    <source>
        <dbReference type="Pfam" id="PF25465"/>
    </source>
</evidence>
<feature type="region of interest" description="Disordered" evidence="1">
    <location>
        <begin position="107"/>
        <end position="156"/>
    </location>
</feature>
<feature type="compositionally biased region" description="Basic and acidic residues" evidence="1">
    <location>
        <begin position="52"/>
        <end position="63"/>
    </location>
</feature>
<keyword evidence="4" id="KW-1185">Reference proteome</keyword>
<dbReference type="PANTHER" id="PTHR35492">
    <property type="entry name" value="TRANSDUCIN/WD40 REPEAT-LIKE SUPERFAMILY PROTEIN"/>
    <property type="match status" value="1"/>
</dbReference>
<dbReference type="OrthoDB" id="1907242at2759"/>
<dbReference type="STRING" id="49390.A0A068TSK0"/>
<gene>
    <name evidence="3" type="ORF">GSCOC_T00026348001</name>
</gene>
<evidence type="ECO:0000313" key="4">
    <source>
        <dbReference type="Proteomes" id="UP000295252"/>
    </source>
</evidence>
<dbReference type="InParanoid" id="A0A068TSK0"/>
<dbReference type="Pfam" id="PF25465">
    <property type="entry name" value="Beta-prop_At4g14310"/>
    <property type="match status" value="1"/>
</dbReference>
<accession>A0A068TSK0</accession>
<dbReference type="AlphaFoldDB" id="A0A068TSK0"/>
<dbReference type="FunCoup" id="A0A068TSK0">
    <property type="interactions" value="520"/>
</dbReference>
<name>A0A068TSK0_COFCA</name>
<dbReference type="PANTHER" id="PTHR35492:SF1">
    <property type="entry name" value="TRANSDUCIN_WD40 REPEAT-LIKE SUPERFAMILY PROTEIN"/>
    <property type="match status" value="1"/>
</dbReference>
<dbReference type="PhylomeDB" id="A0A068TSK0"/>
<dbReference type="InterPro" id="IPR045289">
    <property type="entry name" value="At4g14310-like"/>
</dbReference>
<feature type="region of interest" description="Disordered" evidence="1">
    <location>
        <begin position="223"/>
        <end position="244"/>
    </location>
</feature>
<dbReference type="EMBL" id="HG739087">
    <property type="protein sequence ID" value="CDO99260.1"/>
    <property type="molecule type" value="Genomic_DNA"/>
</dbReference>
<dbReference type="SUPFAM" id="SSF50998">
    <property type="entry name" value="Quinoprotein alcohol dehydrogenase-like"/>
    <property type="match status" value="1"/>
</dbReference>
<dbReference type="Proteomes" id="UP000295252">
    <property type="component" value="Chromosome V"/>
</dbReference>